<evidence type="ECO:0000313" key="6">
    <source>
        <dbReference type="Proteomes" id="UP000249082"/>
    </source>
</evidence>
<dbReference type="AlphaFoldDB" id="A0A2W5NX19"/>
<gene>
    <name evidence="5" type="ORF">DI555_03715</name>
</gene>
<dbReference type="InterPro" id="IPR000843">
    <property type="entry name" value="HTH_LacI"/>
</dbReference>
<evidence type="ECO:0000259" key="4">
    <source>
        <dbReference type="PROSITE" id="PS50932"/>
    </source>
</evidence>
<dbReference type="PANTHER" id="PTHR30146">
    <property type="entry name" value="LACI-RELATED TRANSCRIPTIONAL REPRESSOR"/>
    <property type="match status" value="1"/>
</dbReference>
<keyword evidence="1" id="KW-0805">Transcription regulation</keyword>
<sequence length="342" mass="36157">MSRRRDERSRPTLHAVAARAGVSAMTVSNVINRTGRAGSETRERVLAAVSELGYVPNQSARRLTGAGVARVGLVCADLDSVFIEMALAAVAVVAAECGVQLQIRSLESRPLTATIAVARELVDKGAQALLLLPPYAEDLGNDPRAATLGIPIAAIATAQPLPYIATIRIDNRSAAQAVTRRVIAAGRRRIAVVTGPMLHSDSAARLEGYRDALREHGLPIDPAHCIEGHFTFQSGIEAARHLLQGSTPPDAIIAGNDDMAAGVLWAAHHLGLALPADLSVTGFDDTMLATRVWPPLTTIRQPIRAMAAAAMEYLADAARLPSISTDGFDAVLPFELVERGSI</sequence>
<dbReference type="InterPro" id="IPR046335">
    <property type="entry name" value="LacI/GalR-like_sensor"/>
</dbReference>
<dbReference type="PROSITE" id="PS50932">
    <property type="entry name" value="HTH_LACI_2"/>
    <property type="match status" value="1"/>
</dbReference>
<keyword evidence="3" id="KW-0804">Transcription</keyword>
<dbReference type="Pfam" id="PF13377">
    <property type="entry name" value="Peripla_BP_3"/>
    <property type="match status" value="1"/>
</dbReference>
<evidence type="ECO:0000313" key="5">
    <source>
        <dbReference type="EMBL" id="PZQ56479.1"/>
    </source>
</evidence>
<protein>
    <submittedName>
        <fullName evidence="5">LacI family transcriptional regulator</fullName>
    </submittedName>
</protein>
<reference evidence="5 6" key="1">
    <citation type="submission" date="2017-08" db="EMBL/GenBank/DDBJ databases">
        <title>Infants hospitalized years apart are colonized by the same room-sourced microbial strains.</title>
        <authorList>
            <person name="Brooks B."/>
            <person name="Olm M.R."/>
            <person name="Firek B.A."/>
            <person name="Baker R."/>
            <person name="Thomas B.C."/>
            <person name="Morowitz M.J."/>
            <person name="Banfield J.F."/>
        </authorList>
    </citation>
    <scope>NUCLEOTIDE SEQUENCE [LARGE SCALE GENOMIC DNA]</scope>
    <source>
        <strain evidence="5">S2_005_002_R2_33</strain>
    </source>
</reference>
<name>A0A2W5NX19_9SPHN</name>
<keyword evidence="2" id="KW-0238">DNA-binding</keyword>
<dbReference type="Gene3D" id="3.40.50.2300">
    <property type="match status" value="2"/>
</dbReference>
<dbReference type="Pfam" id="PF00356">
    <property type="entry name" value="LacI"/>
    <property type="match status" value="1"/>
</dbReference>
<dbReference type="InterPro" id="IPR010982">
    <property type="entry name" value="Lambda_DNA-bd_dom_sf"/>
</dbReference>
<dbReference type="SUPFAM" id="SSF47413">
    <property type="entry name" value="lambda repressor-like DNA-binding domains"/>
    <property type="match status" value="1"/>
</dbReference>
<evidence type="ECO:0000256" key="3">
    <source>
        <dbReference type="ARBA" id="ARBA00023163"/>
    </source>
</evidence>
<dbReference type="GO" id="GO:0000976">
    <property type="term" value="F:transcription cis-regulatory region binding"/>
    <property type="evidence" value="ECO:0007669"/>
    <property type="project" value="TreeGrafter"/>
</dbReference>
<accession>A0A2W5NX19</accession>
<dbReference type="Proteomes" id="UP000249082">
    <property type="component" value="Unassembled WGS sequence"/>
</dbReference>
<dbReference type="GO" id="GO:0003700">
    <property type="term" value="F:DNA-binding transcription factor activity"/>
    <property type="evidence" value="ECO:0007669"/>
    <property type="project" value="TreeGrafter"/>
</dbReference>
<dbReference type="InterPro" id="IPR028082">
    <property type="entry name" value="Peripla_BP_I"/>
</dbReference>
<dbReference type="CDD" id="cd01392">
    <property type="entry name" value="HTH_LacI"/>
    <property type="match status" value="1"/>
</dbReference>
<proteinExistence type="predicted"/>
<evidence type="ECO:0000256" key="2">
    <source>
        <dbReference type="ARBA" id="ARBA00023125"/>
    </source>
</evidence>
<dbReference type="SMART" id="SM00354">
    <property type="entry name" value="HTH_LACI"/>
    <property type="match status" value="1"/>
</dbReference>
<feature type="domain" description="HTH lacI-type" evidence="4">
    <location>
        <begin position="11"/>
        <end position="65"/>
    </location>
</feature>
<comment type="caution">
    <text evidence="5">The sequence shown here is derived from an EMBL/GenBank/DDBJ whole genome shotgun (WGS) entry which is preliminary data.</text>
</comment>
<dbReference type="EMBL" id="QFPX01000003">
    <property type="protein sequence ID" value="PZQ56479.1"/>
    <property type="molecule type" value="Genomic_DNA"/>
</dbReference>
<organism evidence="5 6">
    <name type="scientific">Novosphingobium pentaromativorans</name>
    <dbReference type="NCBI Taxonomy" id="205844"/>
    <lineage>
        <taxon>Bacteria</taxon>
        <taxon>Pseudomonadati</taxon>
        <taxon>Pseudomonadota</taxon>
        <taxon>Alphaproteobacteria</taxon>
        <taxon>Sphingomonadales</taxon>
        <taxon>Sphingomonadaceae</taxon>
        <taxon>Novosphingobium</taxon>
    </lineage>
</organism>
<dbReference type="CDD" id="cd01545">
    <property type="entry name" value="PBP1_SalR"/>
    <property type="match status" value="1"/>
</dbReference>
<evidence type="ECO:0000256" key="1">
    <source>
        <dbReference type="ARBA" id="ARBA00023015"/>
    </source>
</evidence>
<dbReference type="Gene3D" id="1.10.260.40">
    <property type="entry name" value="lambda repressor-like DNA-binding domains"/>
    <property type="match status" value="1"/>
</dbReference>
<dbReference type="SUPFAM" id="SSF53822">
    <property type="entry name" value="Periplasmic binding protein-like I"/>
    <property type="match status" value="1"/>
</dbReference>
<dbReference type="PANTHER" id="PTHR30146:SF153">
    <property type="entry name" value="LACTOSE OPERON REPRESSOR"/>
    <property type="match status" value="1"/>
</dbReference>